<dbReference type="STRING" id="1094619.G5AFC5"/>
<evidence type="ECO:0000313" key="1">
    <source>
        <dbReference type="EMBL" id="EGZ05915.1"/>
    </source>
</evidence>
<accession>G5AFC5</accession>
<sequence>MEATRTTKELLSAEVFKMSQPKLPEGSKQRTIQLTRQEESKIKQRVEKDLSDFEHLLLASIVRTYGNLPCHVAEDVAHRVTEKFKANLGRNSLASAALSDPLLEKLEHVFIESTSRDTAHLRLRAYVERSWREYQFHPNDFKAPYVAITQSSGTGKNRGVQELAQVASKEKGGSMGVLYVCTRLKESTGFPKATPRLQEWLFDEDQPKDTSVKVPEERLANHLVTIYIYAQKH</sequence>
<dbReference type="InParanoid" id="G5AFC5"/>
<dbReference type="KEGG" id="psoj:PHYSODRAFT_342116"/>
<organism evidence="1 2">
    <name type="scientific">Phytophthora sojae (strain P6497)</name>
    <name type="common">Soybean stem and root rot agent</name>
    <name type="synonym">Phytophthora megasperma f. sp. glycines</name>
    <dbReference type="NCBI Taxonomy" id="1094619"/>
    <lineage>
        <taxon>Eukaryota</taxon>
        <taxon>Sar</taxon>
        <taxon>Stramenopiles</taxon>
        <taxon>Oomycota</taxon>
        <taxon>Peronosporomycetes</taxon>
        <taxon>Peronosporales</taxon>
        <taxon>Peronosporaceae</taxon>
        <taxon>Phytophthora</taxon>
    </lineage>
</organism>
<protein>
    <submittedName>
        <fullName evidence="1">Uncharacterized protein</fullName>
    </submittedName>
</protein>
<evidence type="ECO:0000313" key="2">
    <source>
        <dbReference type="Proteomes" id="UP000002640"/>
    </source>
</evidence>
<gene>
    <name evidence="1" type="ORF">PHYSODRAFT_342116</name>
</gene>
<proteinExistence type="predicted"/>
<dbReference type="GeneID" id="20648216"/>
<dbReference type="PANTHER" id="PTHR33266:SF1">
    <property type="entry name" value="F-BOX DOMAIN-CONTAINING PROTEIN"/>
    <property type="match status" value="1"/>
</dbReference>
<dbReference type="RefSeq" id="XP_009538776.1">
    <property type="nucleotide sequence ID" value="XM_009540481.1"/>
</dbReference>
<dbReference type="Proteomes" id="UP000002640">
    <property type="component" value="Unassembled WGS sequence"/>
</dbReference>
<name>G5AFC5_PHYSP</name>
<dbReference type="AlphaFoldDB" id="G5AFC5"/>
<dbReference type="EMBL" id="JH159165">
    <property type="protein sequence ID" value="EGZ05915.1"/>
    <property type="molecule type" value="Genomic_DNA"/>
</dbReference>
<dbReference type="PANTHER" id="PTHR33266">
    <property type="entry name" value="CHROMOSOME 15, WHOLE GENOME SHOTGUN SEQUENCE"/>
    <property type="match status" value="1"/>
</dbReference>
<reference evidence="1 2" key="1">
    <citation type="journal article" date="2006" name="Science">
        <title>Phytophthora genome sequences uncover evolutionary origins and mechanisms of pathogenesis.</title>
        <authorList>
            <person name="Tyler B.M."/>
            <person name="Tripathy S."/>
            <person name="Zhang X."/>
            <person name="Dehal P."/>
            <person name="Jiang R.H."/>
            <person name="Aerts A."/>
            <person name="Arredondo F.D."/>
            <person name="Baxter L."/>
            <person name="Bensasson D."/>
            <person name="Beynon J.L."/>
            <person name="Chapman J."/>
            <person name="Damasceno C.M."/>
            <person name="Dorrance A.E."/>
            <person name="Dou D."/>
            <person name="Dickerman A.W."/>
            <person name="Dubchak I.L."/>
            <person name="Garbelotto M."/>
            <person name="Gijzen M."/>
            <person name="Gordon S.G."/>
            <person name="Govers F."/>
            <person name="Grunwald N.J."/>
            <person name="Huang W."/>
            <person name="Ivors K.L."/>
            <person name="Jones R.W."/>
            <person name="Kamoun S."/>
            <person name="Krampis K."/>
            <person name="Lamour K.H."/>
            <person name="Lee M.K."/>
            <person name="McDonald W.H."/>
            <person name="Medina M."/>
            <person name="Meijer H.J."/>
            <person name="Nordberg E.K."/>
            <person name="Maclean D.J."/>
            <person name="Ospina-Giraldo M.D."/>
            <person name="Morris P.F."/>
            <person name="Phuntumart V."/>
            <person name="Putnam N.H."/>
            <person name="Rash S."/>
            <person name="Rose J.K."/>
            <person name="Sakihama Y."/>
            <person name="Salamov A.A."/>
            <person name="Savidor A."/>
            <person name="Scheuring C.F."/>
            <person name="Smith B.M."/>
            <person name="Sobral B.W."/>
            <person name="Terry A."/>
            <person name="Torto-Alalibo T.A."/>
            <person name="Win J."/>
            <person name="Xu Z."/>
            <person name="Zhang H."/>
            <person name="Grigoriev I.V."/>
            <person name="Rokhsar D.S."/>
            <person name="Boore J.L."/>
        </authorList>
    </citation>
    <scope>NUCLEOTIDE SEQUENCE [LARGE SCALE GENOMIC DNA]</scope>
    <source>
        <strain evidence="1 2">P6497</strain>
    </source>
</reference>
<keyword evidence="2" id="KW-1185">Reference proteome</keyword>